<reference evidence="2 3" key="1">
    <citation type="journal article" date="2008" name="Proc. Natl. Acad. Sci. U.S.A.">
        <title>The genome of Cyanothece 51142, a unicellular diazotrophic cyanobacterium important in the marine nitrogen cycle.</title>
        <authorList>
            <person name="Welsh E.A."/>
            <person name="Liberton M."/>
            <person name="Stoeckel J."/>
            <person name="Loh T."/>
            <person name="Elvitigala T."/>
            <person name="Wang C."/>
            <person name="Wollam A."/>
            <person name="Fulton R.S."/>
            <person name="Clifton S.W."/>
            <person name="Jacobs J.M."/>
            <person name="Aurora R."/>
            <person name="Ghosh B.K."/>
            <person name="Sherman L.A."/>
            <person name="Smith R.D."/>
            <person name="Wilson R.K."/>
            <person name="Pakrasi H.B."/>
        </authorList>
    </citation>
    <scope>NUCLEOTIDE SEQUENCE [LARGE SCALE GENOMIC DNA]</scope>
    <source>
        <strain evidence="3">ATCC 51142 / BH68</strain>
    </source>
</reference>
<evidence type="ECO:0000313" key="2">
    <source>
        <dbReference type="EMBL" id="ACB54214.1"/>
    </source>
</evidence>
<dbReference type="EMBL" id="CP000807">
    <property type="protein sequence ID" value="ACB54214.1"/>
    <property type="molecule type" value="Genomic_DNA"/>
</dbReference>
<protein>
    <submittedName>
        <fullName evidence="2">Uncharacterized protein</fullName>
    </submittedName>
</protein>
<name>B1X253_CROS5</name>
<proteinExistence type="predicted"/>
<dbReference type="STRING" id="43989.cce_4867"/>
<dbReference type="eggNOG" id="ENOG503213X">
    <property type="taxonomic scope" value="Bacteria"/>
</dbReference>
<keyword evidence="1" id="KW-0812">Transmembrane</keyword>
<accession>B1X253</accession>
<gene>
    <name evidence="2" type="ordered locus">cce_4867</name>
</gene>
<dbReference type="Proteomes" id="UP000001203">
    <property type="component" value="Chromosome linear"/>
</dbReference>
<dbReference type="AlphaFoldDB" id="B1X253"/>
<organism evidence="2 3">
    <name type="scientific">Crocosphaera subtropica (strain ATCC 51142 / BH68)</name>
    <name type="common">Cyanothece sp. (strain ATCC 51142)</name>
    <dbReference type="NCBI Taxonomy" id="43989"/>
    <lineage>
        <taxon>Bacteria</taxon>
        <taxon>Bacillati</taxon>
        <taxon>Cyanobacteriota</taxon>
        <taxon>Cyanophyceae</taxon>
        <taxon>Oscillatoriophycideae</taxon>
        <taxon>Chroococcales</taxon>
        <taxon>Aphanothecaceae</taxon>
        <taxon>Crocosphaera</taxon>
        <taxon>Crocosphaera subtropica</taxon>
    </lineage>
</organism>
<sequence>MLLLCGGSFATQERKMFDNLSEKQCDLIISGIVSIAILTFVAYSTIKANEREKRLESEAYMIERPERTLLINGLQKEEIDQLNSDALLGLGPTGIIISCGSQEFRFGRATDYYLQKVPSNYQIPNNVIDCR</sequence>
<dbReference type="KEGG" id="cyt:cce_4867"/>
<keyword evidence="1" id="KW-1133">Transmembrane helix</keyword>
<keyword evidence="1" id="KW-0472">Membrane</keyword>
<evidence type="ECO:0000256" key="1">
    <source>
        <dbReference type="SAM" id="Phobius"/>
    </source>
</evidence>
<dbReference type="HOGENOM" id="CLU_1924095_0_0_3"/>
<evidence type="ECO:0000313" key="3">
    <source>
        <dbReference type="Proteomes" id="UP000001203"/>
    </source>
</evidence>
<feature type="transmembrane region" description="Helical" evidence="1">
    <location>
        <begin position="27"/>
        <end position="46"/>
    </location>
</feature>
<keyword evidence="3" id="KW-1185">Reference proteome</keyword>